<accession>A0ABR2EW81</accession>
<keyword evidence="2" id="KW-1185">Reference proteome</keyword>
<name>A0ABR2EW81_9ROSI</name>
<dbReference type="Proteomes" id="UP001472677">
    <property type="component" value="Unassembled WGS sequence"/>
</dbReference>
<comment type="caution">
    <text evidence="1">The sequence shown here is derived from an EMBL/GenBank/DDBJ whole genome shotgun (WGS) entry which is preliminary data.</text>
</comment>
<dbReference type="EMBL" id="JBBPBM010000010">
    <property type="protein sequence ID" value="KAK8564856.1"/>
    <property type="molecule type" value="Genomic_DNA"/>
</dbReference>
<reference evidence="1 2" key="1">
    <citation type="journal article" date="2024" name="G3 (Bethesda)">
        <title>Genome assembly of Hibiscus sabdariffa L. provides insights into metabolisms of medicinal natural products.</title>
        <authorList>
            <person name="Kim T."/>
        </authorList>
    </citation>
    <scope>NUCLEOTIDE SEQUENCE [LARGE SCALE GENOMIC DNA]</scope>
    <source>
        <strain evidence="1">TK-2024</strain>
        <tissue evidence="1">Old leaves</tissue>
    </source>
</reference>
<protein>
    <submittedName>
        <fullName evidence="1">Uncharacterized protein</fullName>
    </submittedName>
</protein>
<organism evidence="1 2">
    <name type="scientific">Hibiscus sabdariffa</name>
    <name type="common">roselle</name>
    <dbReference type="NCBI Taxonomy" id="183260"/>
    <lineage>
        <taxon>Eukaryota</taxon>
        <taxon>Viridiplantae</taxon>
        <taxon>Streptophyta</taxon>
        <taxon>Embryophyta</taxon>
        <taxon>Tracheophyta</taxon>
        <taxon>Spermatophyta</taxon>
        <taxon>Magnoliopsida</taxon>
        <taxon>eudicotyledons</taxon>
        <taxon>Gunneridae</taxon>
        <taxon>Pentapetalae</taxon>
        <taxon>rosids</taxon>
        <taxon>malvids</taxon>
        <taxon>Malvales</taxon>
        <taxon>Malvaceae</taxon>
        <taxon>Malvoideae</taxon>
        <taxon>Hibiscus</taxon>
    </lineage>
</organism>
<evidence type="ECO:0000313" key="2">
    <source>
        <dbReference type="Proteomes" id="UP001472677"/>
    </source>
</evidence>
<evidence type="ECO:0000313" key="1">
    <source>
        <dbReference type="EMBL" id="KAK8564856.1"/>
    </source>
</evidence>
<sequence>MKSERLRLAPRLQGPFTPRSASRLLKPILALNIEEATNKEKEETHKEAERKIETFPPKIVAMHRLNNMICRGLLSSLVSSSPWINSWL</sequence>
<proteinExistence type="predicted"/>
<gene>
    <name evidence="1" type="ORF">V6N12_058436</name>
</gene>